<feature type="transmembrane region" description="Helical" evidence="1">
    <location>
        <begin position="107"/>
        <end position="132"/>
    </location>
</feature>
<keyword evidence="1" id="KW-1133">Transmembrane helix</keyword>
<organism evidence="2 3">
    <name type="scientific">Butyricimonas virosa</name>
    <dbReference type="NCBI Taxonomy" id="544645"/>
    <lineage>
        <taxon>Bacteria</taxon>
        <taxon>Pseudomonadati</taxon>
        <taxon>Bacteroidota</taxon>
        <taxon>Bacteroidia</taxon>
        <taxon>Bacteroidales</taxon>
        <taxon>Odoribacteraceae</taxon>
        <taxon>Butyricimonas</taxon>
    </lineage>
</organism>
<proteinExistence type="predicted"/>
<reference evidence="2" key="1">
    <citation type="journal article" date="2021" name="PeerJ">
        <title>Extensive microbial diversity within the chicken gut microbiome revealed by metagenomics and culture.</title>
        <authorList>
            <person name="Gilroy R."/>
            <person name="Ravi A."/>
            <person name="Getino M."/>
            <person name="Pursley I."/>
            <person name="Horton D.L."/>
            <person name="Alikhan N.F."/>
            <person name="Baker D."/>
            <person name="Gharbi K."/>
            <person name="Hall N."/>
            <person name="Watson M."/>
            <person name="Adriaenssens E.M."/>
            <person name="Foster-Nyarko E."/>
            <person name="Jarju S."/>
            <person name="Secka A."/>
            <person name="Antonio M."/>
            <person name="Oren A."/>
            <person name="Chaudhuri R.R."/>
            <person name="La Ragione R."/>
            <person name="Hildebrand F."/>
            <person name="Pallen M.J."/>
        </authorList>
    </citation>
    <scope>NUCLEOTIDE SEQUENCE</scope>
    <source>
        <strain evidence="2">6966</strain>
    </source>
</reference>
<dbReference type="InterPro" id="IPR042097">
    <property type="entry name" value="Aminopeptidase_N-like_N_sf"/>
</dbReference>
<feature type="transmembrane region" description="Helical" evidence="1">
    <location>
        <begin position="172"/>
        <end position="190"/>
    </location>
</feature>
<feature type="transmembrane region" description="Helical" evidence="1">
    <location>
        <begin position="254"/>
        <end position="274"/>
    </location>
</feature>
<sequence length="1081" mass="123878">METTALKAAISYESKLVRRNGLFYFFIFGVLGILSFLVPWARDWIFWKNVAFASSIPIRGVYFLNLFQSLIVIFIICDIERKRRKAETREVLSARPIGNRQSLLGEFLGILVPFLAVDIIFILVCVVIGVIIPDSPVNLWVNLFYLLTLVLPALVFITGLSLLVNKLFKQPLISWVTLTAFLYFACNYWVTPLYGILDFRGSLLPSSFSTLIGFVYLEDYLLQRFVFLFLGIGFLCFAVLFAKRKPNTSDRKCYLIVPASLFLVLALVLGGIYVGKFQARLENRIAYRETFLKYNEYPTSRVLTHDVTFHPGGEKFSATSRMSIQNRKKVKMDKLLLFLNPGLEIGKIESNGQSLSFSRDYQVIVIDHPLAPGEEIELEVEYEGRIDEDIYQVNIPDDEFFSPAARYSQKENYGRRRAFVSSGFTLLVPEVMWYPMTVPPVELQASKEINFTDYTLHVKNPGEMTVLSQGTPTREGENVTFNNLQNLTGLSLCMGMYEKRAVTVDSVTIEFYTYPGNDFYLEYFDEWDALGKDNPDREKKLVEIVKRCKDVVEDGKPNLYPFKYLKLIEVPSSLSLLVKQSFSNNVQPEIVFFGERLCKVETPHPGFYTGEPDRGVSVQDFLLDNKIPFDLNRMGVNYLFSNYSSSITSDTYQGIELIFREMINSRPIRDKITTEMLDHIVEKGLEGVVSEEYSREQSALVTLKVSSLLGYLSTITTWDSLTRFMQEFNATTRFQEVHFDSFIEGFKRRFGQDIKAYMDEWYTSKRIPLLTIKDVSRKITGEMQVIDFKVGNFGNTDGVVSITTSERRIGEARINYCRSYLIKPGECQRIVIHEEMGNVLQLTTNFSGCFPRDISFDNRNLPLVGAIPVERVTLLERNQFYPPGEIVVDNEDENFHLIDSSNNRKRLADLIKKENREKYVDLHKIKANTWNLSLSQEFYGGHIRSGFIKKAGTGKCKAEWMADLPEPGKYEIFIYRPHIIKYAGDAVTTDYPGMKNYYTVYTPEGEKEIVLEIPENDGMPVYEYSLSAEEAWVSLGTFTLSAGESRVVLDDRGVAPITDEKFRSTYHQLVVADAVKWVKIK</sequence>
<evidence type="ECO:0000313" key="3">
    <source>
        <dbReference type="Proteomes" id="UP000742098"/>
    </source>
</evidence>
<name>A0A921H4P9_9BACT</name>
<evidence type="ECO:0000256" key="1">
    <source>
        <dbReference type="SAM" id="Phobius"/>
    </source>
</evidence>
<comment type="caution">
    <text evidence="2">The sequence shown here is derived from an EMBL/GenBank/DDBJ whole genome shotgun (WGS) entry which is preliminary data.</text>
</comment>
<protein>
    <submittedName>
        <fullName evidence="2">Uncharacterized protein</fullName>
    </submittedName>
</protein>
<feature type="transmembrane region" description="Helical" evidence="1">
    <location>
        <begin position="61"/>
        <end position="79"/>
    </location>
</feature>
<dbReference type="Gene3D" id="1.10.390.10">
    <property type="entry name" value="Neutral Protease Domain 2"/>
    <property type="match status" value="1"/>
</dbReference>
<dbReference type="SUPFAM" id="SSF63737">
    <property type="entry name" value="Leukotriene A4 hydrolase N-terminal domain"/>
    <property type="match status" value="1"/>
</dbReference>
<feature type="transmembrane region" description="Helical" evidence="1">
    <location>
        <begin position="21"/>
        <end position="41"/>
    </location>
</feature>
<dbReference type="AlphaFoldDB" id="A0A921H4P9"/>
<evidence type="ECO:0000313" key="2">
    <source>
        <dbReference type="EMBL" id="HJF71234.1"/>
    </source>
</evidence>
<reference evidence="2" key="2">
    <citation type="submission" date="2021-09" db="EMBL/GenBank/DDBJ databases">
        <authorList>
            <person name="Gilroy R."/>
        </authorList>
    </citation>
    <scope>NUCLEOTIDE SEQUENCE</scope>
    <source>
        <strain evidence="2">6966</strain>
    </source>
</reference>
<keyword evidence="1" id="KW-0812">Transmembrane</keyword>
<keyword evidence="1" id="KW-0472">Membrane</keyword>
<dbReference type="InterPro" id="IPR027268">
    <property type="entry name" value="Peptidase_M4/M1_CTD_sf"/>
</dbReference>
<dbReference type="EMBL" id="DYVS01000189">
    <property type="protein sequence ID" value="HJF71234.1"/>
    <property type="molecule type" value="Genomic_DNA"/>
</dbReference>
<dbReference type="Proteomes" id="UP000742098">
    <property type="component" value="Unassembled WGS sequence"/>
</dbReference>
<feature type="transmembrane region" description="Helical" evidence="1">
    <location>
        <begin position="221"/>
        <end position="242"/>
    </location>
</feature>
<feature type="transmembrane region" description="Helical" evidence="1">
    <location>
        <begin position="144"/>
        <end position="165"/>
    </location>
</feature>
<accession>A0A921H4P9</accession>
<gene>
    <name evidence="2" type="ORF">K8V05_10810</name>
</gene>